<dbReference type="AlphaFoldDB" id="A0AAD5Y7R1"/>
<dbReference type="Gene3D" id="3.60.10.10">
    <property type="entry name" value="Endonuclease/exonuclease/phosphatase"/>
    <property type="match status" value="1"/>
</dbReference>
<dbReference type="InterPro" id="IPR043502">
    <property type="entry name" value="DNA/RNA_pol_sf"/>
</dbReference>
<dbReference type="InterPro" id="IPR036691">
    <property type="entry name" value="Endo/exonu/phosph_ase_sf"/>
</dbReference>
<dbReference type="Proteomes" id="UP001212997">
    <property type="component" value="Unassembled WGS sequence"/>
</dbReference>
<evidence type="ECO:0000313" key="3">
    <source>
        <dbReference type="Proteomes" id="UP001212997"/>
    </source>
</evidence>
<name>A0AAD5Y7R1_9APHY</name>
<dbReference type="CDD" id="cd01650">
    <property type="entry name" value="RT_nLTR_like"/>
    <property type="match status" value="1"/>
</dbReference>
<dbReference type="InterPro" id="IPR000477">
    <property type="entry name" value="RT_dom"/>
</dbReference>
<dbReference type="SUPFAM" id="SSF56672">
    <property type="entry name" value="DNA/RNA polymerases"/>
    <property type="match status" value="1"/>
</dbReference>
<accession>A0AAD5Y7R1</accession>
<comment type="caution">
    <text evidence="2">The sequence shown here is derived from an EMBL/GenBank/DDBJ whole genome shotgun (WGS) entry which is preliminary data.</text>
</comment>
<dbReference type="PANTHER" id="PTHR33481">
    <property type="entry name" value="REVERSE TRANSCRIPTASE"/>
    <property type="match status" value="1"/>
</dbReference>
<feature type="domain" description="Reverse transcriptase" evidence="1">
    <location>
        <begin position="355"/>
        <end position="641"/>
    </location>
</feature>
<dbReference type="PANTHER" id="PTHR33481:SF1">
    <property type="entry name" value="ENDONUCLEASE_EXONUCLEASE_PHOSPHATASE DOMAIN-CONTAINING PROTEIN-RELATED"/>
    <property type="match status" value="1"/>
</dbReference>
<dbReference type="PROSITE" id="PS50878">
    <property type="entry name" value="RT_POL"/>
    <property type="match status" value="1"/>
</dbReference>
<proteinExistence type="predicted"/>
<reference evidence="2" key="1">
    <citation type="submission" date="2022-07" db="EMBL/GenBank/DDBJ databases">
        <title>Genome Sequence of Physisporinus lineatus.</title>
        <authorList>
            <person name="Buettner E."/>
        </authorList>
    </citation>
    <scope>NUCLEOTIDE SEQUENCE</scope>
    <source>
        <strain evidence="2">VT162</strain>
    </source>
</reference>
<organism evidence="2 3">
    <name type="scientific">Meripilus lineatus</name>
    <dbReference type="NCBI Taxonomy" id="2056292"/>
    <lineage>
        <taxon>Eukaryota</taxon>
        <taxon>Fungi</taxon>
        <taxon>Dikarya</taxon>
        <taxon>Basidiomycota</taxon>
        <taxon>Agaricomycotina</taxon>
        <taxon>Agaricomycetes</taxon>
        <taxon>Polyporales</taxon>
        <taxon>Meripilaceae</taxon>
        <taxon>Meripilus</taxon>
    </lineage>
</organism>
<evidence type="ECO:0000313" key="2">
    <source>
        <dbReference type="EMBL" id="KAJ3473537.1"/>
    </source>
</evidence>
<sequence>MLWFGDFNRHHPCWEEVHNARTYNTDEFIAPLLDLINDYGMVMALPPFIPTIRNSAGNWTRPDNVWRNSGDHDPIISCNVDSHYLPPKCDHLPIITTIDVTIPRAENNTRRNFRDADWDLFNETLVGTLTSIDVPTRIESVDRFNKAVLDLEDAIYTATLMSIPETFPCPHTKRWWTKDLSKLRKAKNRISGKAFKWRDVPDHPIHQELKDITKRYVDEVDKTKKQHWEDWLENLTAEAVYKANKYATDSPSDYARTRIPPLKTNEPGNLASTNKDKAQILAEAFFPPPPADIDIPITQYPTPLTGIRFFTRQQIRRTVASLSPYKAPGMDSIPNIVLIKSIDHIIDHLFFIYRASMEFGFYHDRWRISETLVLRKPGRTAYDIAKSYRPIGLLNTTGKLLSTLIAADLSFLVEKHGLLPVNQFGGRPCHTTTDAIHLLTSKVKDAWRRGEVATALFLDVQSAFPNTMKFRLIHNMRTIGIPTQYVRLTDAMLTNRTTILSFDDYISDVPIDINNGTTQGCPLSMIYYSFYNMPLINSAKYRNETVIGFVDDCTLLATGPTLDDTHSIIKTMMERPNGCFEWSVSHNSPFELTKFATIDFPRKFSQPPTHHLSITKTNTDGSRTTQTIAPSSHHRFLGVLIDSKLNWKAQEHKVISAATNWTNQVKRLTKMNNGLRPSKARQLYLTVAVPRFTYAADVWYTIPRPSGTSRRMQGSVAITKRLASI</sequence>
<dbReference type="EMBL" id="JANAWD010001355">
    <property type="protein sequence ID" value="KAJ3473537.1"/>
    <property type="molecule type" value="Genomic_DNA"/>
</dbReference>
<gene>
    <name evidence="2" type="ORF">NLI96_g12951</name>
</gene>
<protein>
    <recommendedName>
        <fullName evidence="1">Reverse transcriptase domain-containing protein</fullName>
    </recommendedName>
</protein>
<evidence type="ECO:0000259" key="1">
    <source>
        <dbReference type="PROSITE" id="PS50878"/>
    </source>
</evidence>
<dbReference type="Pfam" id="PF00078">
    <property type="entry name" value="RVT_1"/>
    <property type="match status" value="1"/>
</dbReference>
<dbReference type="SUPFAM" id="SSF56219">
    <property type="entry name" value="DNase I-like"/>
    <property type="match status" value="1"/>
</dbReference>
<keyword evidence="3" id="KW-1185">Reference proteome</keyword>